<organism evidence="1">
    <name type="scientific">Culex pipiens</name>
    <name type="common">House mosquito</name>
    <dbReference type="NCBI Taxonomy" id="7175"/>
    <lineage>
        <taxon>Eukaryota</taxon>
        <taxon>Metazoa</taxon>
        <taxon>Ecdysozoa</taxon>
        <taxon>Arthropoda</taxon>
        <taxon>Hexapoda</taxon>
        <taxon>Insecta</taxon>
        <taxon>Pterygota</taxon>
        <taxon>Neoptera</taxon>
        <taxon>Endopterygota</taxon>
        <taxon>Diptera</taxon>
        <taxon>Nematocera</taxon>
        <taxon>Culicoidea</taxon>
        <taxon>Culicidae</taxon>
        <taxon>Culicinae</taxon>
        <taxon>Culicini</taxon>
        <taxon>Culex</taxon>
        <taxon>Culex</taxon>
    </lineage>
</organism>
<name>A0A8D8NT23_CULPI</name>
<accession>A0A8D8NT23</accession>
<dbReference type="AlphaFoldDB" id="A0A8D8NT23"/>
<evidence type="ECO:0000313" key="1">
    <source>
        <dbReference type="EMBL" id="CAG6575843.1"/>
    </source>
</evidence>
<dbReference type="EMBL" id="HBUE01189093">
    <property type="protein sequence ID" value="CAG6524168.1"/>
    <property type="molecule type" value="Transcribed_RNA"/>
</dbReference>
<sequence>MPRDDERLRALLSTVGQMFQDVLRQIAIEPLLDKAACPKVVVRRQIVSQDGISDGCGCVPSSKAVDKPYRRLEAAMKLILECRRESMVVHYITVCENRHHHGLNKLPARGCCQHRCEASERPEGVEHLLDHGVDLLFPCHVAVELQSEVCNRVRQSYNLSVEDNFRSRLNSSGLTENDGLCFLRVWVQAVSGGPSGDRFKVVVHVICSIQR</sequence>
<proteinExistence type="predicted"/>
<dbReference type="EMBL" id="HBUE01294892">
    <property type="protein sequence ID" value="CAG6575843.1"/>
    <property type="molecule type" value="Transcribed_RNA"/>
</dbReference>
<protein>
    <submittedName>
        <fullName evidence="1">(northern house mosquito) hypothetical protein</fullName>
    </submittedName>
</protein>
<reference evidence="1" key="1">
    <citation type="submission" date="2021-05" db="EMBL/GenBank/DDBJ databases">
        <authorList>
            <person name="Alioto T."/>
            <person name="Alioto T."/>
            <person name="Gomez Garrido J."/>
        </authorList>
    </citation>
    <scope>NUCLEOTIDE SEQUENCE</scope>
</reference>